<dbReference type="EMBL" id="FMBM01000002">
    <property type="protein sequence ID" value="SCC81797.1"/>
    <property type="molecule type" value="Genomic_DNA"/>
</dbReference>
<evidence type="ECO:0000256" key="4">
    <source>
        <dbReference type="ARBA" id="ARBA00022964"/>
    </source>
</evidence>
<evidence type="ECO:0000256" key="1">
    <source>
        <dbReference type="ARBA" id="ARBA00001954"/>
    </source>
</evidence>
<dbReference type="Pfam" id="PF06155">
    <property type="entry name" value="GBBH-like_N"/>
    <property type="match status" value="1"/>
</dbReference>
<dbReference type="Proteomes" id="UP000050497">
    <property type="component" value="Unassembled WGS sequence"/>
</dbReference>
<dbReference type="EMBL" id="LJSX01000009">
    <property type="protein sequence ID" value="KPQ11266.1"/>
    <property type="molecule type" value="Genomic_DNA"/>
</dbReference>
<evidence type="ECO:0000313" key="11">
    <source>
        <dbReference type="Proteomes" id="UP000050497"/>
    </source>
</evidence>
<dbReference type="EC" id="1.14.11.1" evidence="9"/>
<comment type="caution">
    <text evidence="9">The sequence shown here is derived from an EMBL/GenBank/DDBJ whole genome shotgun (WGS) entry which is preliminary data.</text>
</comment>
<feature type="domain" description="Gamma-butyrobetaine hydroxylase-like N-terminal" evidence="8">
    <location>
        <begin position="67"/>
        <end position="134"/>
    </location>
</feature>
<evidence type="ECO:0000259" key="8">
    <source>
        <dbReference type="Pfam" id="PF06155"/>
    </source>
</evidence>
<gene>
    <name evidence="10" type="ORF">GA0071312_2760</name>
    <name evidence="9" type="ORF">HLUCCO17_07735</name>
</gene>
<name>A0A0N8KEG4_9HYPH</name>
<organism evidence="9 11">
    <name type="scientific">Saliniramus fredricksonii</name>
    <dbReference type="NCBI Taxonomy" id="1653334"/>
    <lineage>
        <taxon>Bacteria</taxon>
        <taxon>Pseudomonadati</taxon>
        <taxon>Pseudomonadota</taxon>
        <taxon>Alphaproteobacteria</taxon>
        <taxon>Hyphomicrobiales</taxon>
        <taxon>Salinarimonadaceae</taxon>
        <taxon>Saliniramus</taxon>
    </lineage>
</organism>
<evidence type="ECO:0000256" key="6">
    <source>
        <dbReference type="ARBA" id="ARBA00023004"/>
    </source>
</evidence>
<protein>
    <submittedName>
        <fullName evidence="9">Gamma-butyrobetaine dioxygenase</fullName>
        <ecNumber evidence="9">1.14.11.1</ecNumber>
    </submittedName>
</protein>
<comment type="cofactor">
    <cofactor evidence="1">
        <name>Fe(2+)</name>
        <dbReference type="ChEBI" id="CHEBI:29033"/>
    </cofactor>
</comment>
<keyword evidence="5 9" id="KW-0560">Oxidoreductase</keyword>
<evidence type="ECO:0000259" key="7">
    <source>
        <dbReference type="Pfam" id="PF02668"/>
    </source>
</evidence>
<dbReference type="Pfam" id="PF02668">
    <property type="entry name" value="TauD"/>
    <property type="match status" value="1"/>
</dbReference>
<dbReference type="Proteomes" id="UP000182800">
    <property type="component" value="Unassembled WGS sequence"/>
</dbReference>
<dbReference type="Gene3D" id="3.30.2020.30">
    <property type="match status" value="1"/>
</dbReference>
<dbReference type="FunFam" id="3.30.2020.30:FF:000002">
    <property type="entry name" value="Putative gamma-butyrobetaine dioxygenase"/>
    <property type="match status" value="1"/>
</dbReference>
<evidence type="ECO:0000256" key="2">
    <source>
        <dbReference type="ARBA" id="ARBA00008654"/>
    </source>
</evidence>
<comment type="similarity">
    <text evidence="2">Belongs to the gamma-BBH/TMLD family.</text>
</comment>
<dbReference type="STRING" id="1653334.GA0071312_2760"/>
<evidence type="ECO:0000313" key="10">
    <source>
        <dbReference type="EMBL" id="SCC81797.1"/>
    </source>
</evidence>
<dbReference type="InterPro" id="IPR003819">
    <property type="entry name" value="TauD/TfdA-like"/>
</dbReference>
<feature type="domain" description="TauD/TfdA-like" evidence="7">
    <location>
        <begin position="181"/>
        <end position="410"/>
    </location>
</feature>
<dbReference type="PANTHER" id="PTHR10696:SF25">
    <property type="entry name" value="OXIDOREDUCTASE AIM17-RELATED"/>
    <property type="match status" value="1"/>
</dbReference>
<dbReference type="SUPFAM" id="SSF51197">
    <property type="entry name" value="Clavaminate synthase-like"/>
    <property type="match status" value="1"/>
</dbReference>
<dbReference type="AlphaFoldDB" id="A0A0N8KEG4"/>
<proteinExistence type="inferred from homology"/>
<evidence type="ECO:0000313" key="12">
    <source>
        <dbReference type="Proteomes" id="UP000182800"/>
    </source>
</evidence>
<dbReference type="InterPro" id="IPR042098">
    <property type="entry name" value="TauD-like_sf"/>
</dbReference>
<dbReference type="InterPro" id="IPR010376">
    <property type="entry name" value="GBBH-like_N"/>
</dbReference>
<keyword evidence="12" id="KW-1185">Reference proteome</keyword>
<dbReference type="GO" id="GO:0046872">
    <property type="term" value="F:metal ion binding"/>
    <property type="evidence" value="ECO:0007669"/>
    <property type="project" value="UniProtKB-KW"/>
</dbReference>
<dbReference type="Gene3D" id="3.60.130.10">
    <property type="entry name" value="Clavaminate synthase-like"/>
    <property type="match status" value="1"/>
</dbReference>
<keyword evidence="3" id="KW-0479">Metal-binding</keyword>
<accession>A0A0N8KEG4</accession>
<dbReference type="InterPro" id="IPR050411">
    <property type="entry name" value="AlphaKG_dependent_hydroxylases"/>
</dbReference>
<keyword evidence="6" id="KW-0408">Iron</keyword>
<evidence type="ECO:0000256" key="3">
    <source>
        <dbReference type="ARBA" id="ARBA00022723"/>
    </source>
</evidence>
<evidence type="ECO:0000256" key="5">
    <source>
        <dbReference type="ARBA" id="ARBA00023002"/>
    </source>
</evidence>
<evidence type="ECO:0000313" key="9">
    <source>
        <dbReference type="EMBL" id="KPQ11266.1"/>
    </source>
</evidence>
<dbReference type="RefSeq" id="WP_165604034.1">
    <property type="nucleotide sequence ID" value="NZ_FMBM01000002.1"/>
</dbReference>
<dbReference type="InterPro" id="IPR038492">
    <property type="entry name" value="GBBH-like_N_sf"/>
</dbReference>
<reference evidence="10 12" key="2">
    <citation type="submission" date="2016-08" db="EMBL/GenBank/DDBJ databases">
        <authorList>
            <person name="Varghese N."/>
            <person name="Submissions Spin"/>
        </authorList>
    </citation>
    <scope>NUCLEOTIDE SEQUENCE [LARGE SCALE GENOMIC DNA]</scope>
    <source>
        <strain evidence="10 12">HL-109</strain>
    </source>
</reference>
<dbReference type="GO" id="GO:0008336">
    <property type="term" value="F:gamma-butyrobetaine dioxygenase activity"/>
    <property type="evidence" value="ECO:0007669"/>
    <property type="project" value="UniProtKB-EC"/>
</dbReference>
<keyword evidence="4 9" id="KW-0223">Dioxygenase</keyword>
<dbReference type="CDD" id="cd00250">
    <property type="entry name" value="CAS_like"/>
    <property type="match status" value="1"/>
</dbReference>
<dbReference type="GO" id="GO:0045329">
    <property type="term" value="P:carnitine biosynthetic process"/>
    <property type="evidence" value="ECO:0007669"/>
    <property type="project" value="TreeGrafter"/>
</dbReference>
<dbReference type="PANTHER" id="PTHR10696">
    <property type="entry name" value="GAMMA-BUTYROBETAINE HYDROXYLASE-RELATED"/>
    <property type="match status" value="1"/>
</dbReference>
<reference evidence="9 11" key="1">
    <citation type="submission" date="2015-09" db="EMBL/GenBank/DDBJ databases">
        <title>Identification and resolution of microdiversity through metagenomic sequencing of parallel consortia.</title>
        <authorList>
            <person name="Nelson W.C."/>
            <person name="Romine M.F."/>
            <person name="Lindemann S.R."/>
        </authorList>
    </citation>
    <scope>NUCLEOTIDE SEQUENCE [LARGE SCALE GENOMIC DNA]</scope>
    <source>
        <strain evidence="9">HL-109</strain>
    </source>
</reference>
<sequence>MKTRHEINTRHEITTDTFGPATKHARDRCNGACKGNCRCPQPEPSRPDMADLTRYPLVSTMRAVSFDDAVVTITWEDDTISRFHHGWLRENSPDPASRHPHSRERLVSPLDIPADIRPKSVTLESPVALAISWDLENQPVSRFDAGWLRAHCYTRHRFIANPTRHHASLTPQPAYWSAVMHSDAMLRVWLRDYLETGWSVISGAPDEHDLSTRLGARIGVVRSSNFGFQFDVMSKAVPISNAYTASDLPLHTDMPHYELPPGTQILHCLRNDAVGGESLLSDGIAVANLMRDHHPEVFRLLSQVSVPFRFQDADGDYNSRHRIIECDAAQNPIFVNWSNSTLAPLDADPEIMPQLRAAIRLFLEYLQDPRFLITLKLNAGQMLVFDNRRMLHGRKSFDPTTGGRHLQGCYLDTSEVLSRMRMLERDSGEQEDPAPEPAFI</sequence>